<dbReference type="Gene3D" id="3.40.50.10140">
    <property type="entry name" value="Toll/interleukin-1 receptor homology (TIR) domain"/>
    <property type="match status" value="1"/>
</dbReference>
<dbReference type="SUPFAM" id="SSF52200">
    <property type="entry name" value="Toll/Interleukin receptor TIR domain"/>
    <property type="match status" value="1"/>
</dbReference>
<dbReference type="Pfam" id="PF13676">
    <property type="entry name" value="TIR_2"/>
    <property type="match status" value="1"/>
</dbReference>
<organism evidence="2 3">
    <name type="scientific">Actinoplanes digitatis</name>
    <dbReference type="NCBI Taxonomy" id="1868"/>
    <lineage>
        <taxon>Bacteria</taxon>
        <taxon>Bacillati</taxon>
        <taxon>Actinomycetota</taxon>
        <taxon>Actinomycetes</taxon>
        <taxon>Micromonosporales</taxon>
        <taxon>Micromonosporaceae</taxon>
        <taxon>Actinoplanes</taxon>
    </lineage>
</organism>
<dbReference type="CDD" id="cd00009">
    <property type="entry name" value="AAA"/>
    <property type="match status" value="1"/>
</dbReference>
<feature type="domain" description="AAA+ ATPase" evidence="1">
    <location>
        <begin position="36"/>
        <end position="155"/>
    </location>
</feature>
<dbReference type="InterPro" id="IPR027417">
    <property type="entry name" value="P-loop_NTPase"/>
</dbReference>
<evidence type="ECO:0000313" key="3">
    <source>
        <dbReference type="Proteomes" id="UP000578112"/>
    </source>
</evidence>
<protein>
    <recommendedName>
        <fullName evidence="1">AAA+ ATPase domain-containing protein</fullName>
    </recommendedName>
</protein>
<keyword evidence="3" id="KW-1185">Reference proteome</keyword>
<dbReference type="GO" id="GO:0007165">
    <property type="term" value="P:signal transduction"/>
    <property type="evidence" value="ECO:0007669"/>
    <property type="project" value="InterPro"/>
</dbReference>
<dbReference type="InterPro" id="IPR035897">
    <property type="entry name" value="Toll_tir_struct_dom_sf"/>
</dbReference>
<dbReference type="AlphaFoldDB" id="A0A7W7HV96"/>
<dbReference type="RefSeq" id="WP_184991809.1">
    <property type="nucleotide sequence ID" value="NZ_BOMK01000030.1"/>
</dbReference>
<proteinExistence type="predicted"/>
<name>A0A7W7HV96_9ACTN</name>
<reference evidence="2 3" key="1">
    <citation type="submission" date="2020-08" db="EMBL/GenBank/DDBJ databases">
        <title>Sequencing the genomes of 1000 actinobacteria strains.</title>
        <authorList>
            <person name="Klenk H.-P."/>
        </authorList>
    </citation>
    <scope>NUCLEOTIDE SEQUENCE [LARGE SCALE GENOMIC DNA]</scope>
    <source>
        <strain evidence="2 3">DSM 43149</strain>
    </source>
</reference>
<dbReference type="InterPro" id="IPR000157">
    <property type="entry name" value="TIR_dom"/>
</dbReference>
<comment type="caution">
    <text evidence="2">The sequence shown here is derived from an EMBL/GenBank/DDBJ whole genome shotgun (WGS) entry which is preliminary data.</text>
</comment>
<evidence type="ECO:0000259" key="1">
    <source>
        <dbReference type="SMART" id="SM00382"/>
    </source>
</evidence>
<dbReference type="InterPro" id="IPR003593">
    <property type="entry name" value="AAA+_ATPase"/>
</dbReference>
<dbReference type="EMBL" id="JACHNH010000001">
    <property type="protein sequence ID" value="MBB4761415.1"/>
    <property type="molecule type" value="Genomic_DNA"/>
</dbReference>
<sequence length="497" mass="55283">MAKLTVEDVFKINGVPTHTFVKPSEFSRLKVALRTPGRGVVVEGPSGIGKSTAVTKVLDELEISADVVKLSARIPAEVEYIELLPELGDFGTVVVDDFHRLEDATKARLADLLKVTADQEDPKRKLVIIGINDAGKALIRSSPDLSNRIDVVKFEIEPDAKISELVAAGERAFNVKISASEHVVEKARGSFYLAQLLCMDACVSAGVTEKPDDEVTVTTSFSAIQRRVVERQKDRFGEAVRAFARGTKFRPGGRAPYLHILKWLSESDSWGISIPDEMRKHPTEKASVGVVLEAGYLENLTNKENISKILHFDPDTRVLAIENPMLIFYLRNVSWPEFVREVGFTKVDYAETYDFALSFAGEDRSYAEHLRNALEDNGHTVFYDYAEQHRFLGQDIEAYMGPIYASDSRCVVVVLGEMYGKKRWTLFETSQYKTRIDAGEVVPIWSTNVAPSPFDEMHGRGFLNFDPIGDLLQQATSHAEVLSRMIADRVSGSSVAS</sequence>
<dbReference type="SUPFAM" id="SSF52540">
    <property type="entry name" value="P-loop containing nucleoside triphosphate hydrolases"/>
    <property type="match status" value="1"/>
</dbReference>
<gene>
    <name evidence="2" type="ORF">BJ971_001971</name>
</gene>
<evidence type="ECO:0000313" key="2">
    <source>
        <dbReference type="EMBL" id="MBB4761415.1"/>
    </source>
</evidence>
<dbReference type="Gene3D" id="3.40.50.300">
    <property type="entry name" value="P-loop containing nucleotide triphosphate hydrolases"/>
    <property type="match status" value="1"/>
</dbReference>
<dbReference type="SMART" id="SM00382">
    <property type="entry name" value="AAA"/>
    <property type="match status" value="1"/>
</dbReference>
<dbReference type="Proteomes" id="UP000578112">
    <property type="component" value="Unassembled WGS sequence"/>
</dbReference>
<accession>A0A7W7HV96</accession>